<keyword evidence="7" id="KW-1185">Reference proteome</keyword>
<dbReference type="GO" id="GO:0004739">
    <property type="term" value="F:pyruvate dehydrogenase (acetyl-transferring) activity"/>
    <property type="evidence" value="ECO:0007669"/>
    <property type="project" value="UniProtKB-UniRule"/>
</dbReference>
<keyword evidence="3 4" id="KW-0786">Thiamine pyrophosphate</keyword>
<comment type="subunit">
    <text evidence="4">Heterodimer of an alpha and a beta chain.</text>
</comment>
<reference evidence="7" key="1">
    <citation type="submission" date="2015-12" db="EMBL/GenBank/DDBJ databases">
        <authorList>
            <person name="Zhang G."/>
            <person name="Stingl U."/>
        </authorList>
    </citation>
    <scope>NUCLEOTIDE SEQUENCE [LARGE SCALE GENOMIC DNA]</scope>
    <source>
        <strain evidence="7">ZGT108</strain>
    </source>
</reference>
<accession>A0A0X3TN95</accession>
<evidence type="ECO:0000256" key="1">
    <source>
        <dbReference type="ARBA" id="ARBA00001964"/>
    </source>
</evidence>
<dbReference type="STRING" id="1685378.AVO44_18490"/>
<evidence type="ECO:0000313" key="7">
    <source>
        <dbReference type="Proteomes" id="UP000053690"/>
    </source>
</evidence>
<dbReference type="AlphaFoldDB" id="A0A0X3TN95"/>
<dbReference type="EC" id="1.2.4.1" evidence="4"/>
<comment type="caution">
    <text evidence="6">The sequence shown here is derived from an EMBL/GenBank/DDBJ whole genome shotgun (WGS) entry which is preliminary data.</text>
</comment>
<dbReference type="PANTHER" id="PTHR43380">
    <property type="entry name" value="2-OXOISOVALERATE DEHYDROGENASE SUBUNIT ALPHA, MITOCHONDRIAL"/>
    <property type="match status" value="1"/>
</dbReference>
<dbReference type="InterPro" id="IPR029061">
    <property type="entry name" value="THDP-binding"/>
</dbReference>
<feature type="domain" description="Dehydrogenase E1 component" evidence="5">
    <location>
        <begin position="40"/>
        <end position="319"/>
    </location>
</feature>
<dbReference type="Gene3D" id="3.40.50.970">
    <property type="match status" value="1"/>
</dbReference>
<dbReference type="RefSeq" id="WP_068340385.1">
    <property type="nucleotide sequence ID" value="NZ_LQBP01000012.1"/>
</dbReference>
<dbReference type="Pfam" id="PF00676">
    <property type="entry name" value="E1_dh"/>
    <property type="match status" value="1"/>
</dbReference>
<sequence>MVDSVQITVPEPLRFLTPEGEVVGDLPDFAHDRDCLVSMYRAMMLTRTFDTKAIALQRTGRLGTYGSSLGQEAIGIGTALAMRDEDVFLPSFREHGAQMLRGVSLEELFLFWAGDERGNAFAEQAQDFPVCIPVASHFPHAAGVALAMAQRSEARVAVAVAGDGATSKGDFYEALNLVGVWRLPAVFVINNNQWAISVRRSDQSAAQTLAQKAVAAGVPGKVVDGNDVIAVRTAVAEALDNARVGKGGSLIECQTYRLGDHTTADDASRYRDDAEVSPHWQEEPIARLRNYLVAHHGWSREEEKALLHESDTCVNAAAEAYLTIEPEPARAMFDHLFAELPANLAFQAEEVADG</sequence>
<evidence type="ECO:0000256" key="4">
    <source>
        <dbReference type="RuleBase" id="RU366007"/>
    </source>
</evidence>
<keyword evidence="4 6" id="KW-0670">Pyruvate</keyword>
<dbReference type="GO" id="GO:0009083">
    <property type="term" value="P:branched-chain amino acid catabolic process"/>
    <property type="evidence" value="ECO:0007669"/>
    <property type="project" value="TreeGrafter"/>
</dbReference>
<dbReference type="OrthoDB" id="9766715at2"/>
<comment type="function">
    <text evidence="4">The pyruvate dehydrogenase complex catalyzes the overall conversion of pyruvate to acetyl-CoA and CO(2). It contains multiple copies of three enzymatic components: pyruvate dehydrogenase (E1), dihydrolipoamide acetyltransferase (E2) and lipoamide dehydrogenase (E3).</text>
</comment>
<dbReference type="PANTHER" id="PTHR43380:SF1">
    <property type="entry name" value="2-OXOISOVALERATE DEHYDROGENASE SUBUNIT ALPHA, MITOCHONDRIAL"/>
    <property type="match status" value="1"/>
</dbReference>
<evidence type="ECO:0000259" key="5">
    <source>
        <dbReference type="Pfam" id="PF00676"/>
    </source>
</evidence>
<keyword evidence="2 4" id="KW-0560">Oxidoreductase</keyword>
<comment type="catalytic activity">
    <reaction evidence="4">
        <text>N(6)-[(R)-lipoyl]-L-lysyl-[protein] + pyruvate + H(+) = N(6)-[(R)-S(8)-acetyldihydrolipoyl]-L-lysyl-[protein] + CO2</text>
        <dbReference type="Rhea" id="RHEA:19189"/>
        <dbReference type="Rhea" id="RHEA-COMP:10474"/>
        <dbReference type="Rhea" id="RHEA-COMP:10478"/>
        <dbReference type="ChEBI" id="CHEBI:15361"/>
        <dbReference type="ChEBI" id="CHEBI:15378"/>
        <dbReference type="ChEBI" id="CHEBI:16526"/>
        <dbReference type="ChEBI" id="CHEBI:83099"/>
        <dbReference type="ChEBI" id="CHEBI:83111"/>
        <dbReference type="EC" id="1.2.4.1"/>
    </reaction>
</comment>
<dbReference type="InterPro" id="IPR050771">
    <property type="entry name" value="Alpha-ketoacid_DH_E1_comp"/>
</dbReference>
<dbReference type="Proteomes" id="UP000053690">
    <property type="component" value="Unassembled WGS sequence"/>
</dbReference>
<dbReference type="NCBIfam" id="TIGR03181">
    <property type="entry name" value="PDH_E1_alph_x"/>
    <property type="match status" value="1"/>
</dbReference>
<name>A0A0X3TN95_9RHOB</name>
<dbReference type="InterPro" id="IPR017596">
    <property type="entry name" value="PdhA/BkdA"/>
</dbReference>
<evidence type="ECO:0000256" key="2">
    <source>
        <dbReference type="ARBA" id="ARBA00023002"/>
    </source>
</evidence>
<proteinExistence type="predicted"/>
<gene>
    <name evidence="6" type="ORF">AVO44_18490</name>
</gene>
<dbReference type="EMBL" id="LQBP01000012">
    <property type="protein sequence ID" value="KUJ77194.1"/>
    <property type="molecule type" value="Genomic_DNA"/>
</dbReference>
<dbReference type="SUPFAM" id="SSF52518">
    <property type="entry name" value="Thiamin diphosphate-binding fold (THDP-binding)"/>
    <property type="match status" value="1"/>
</dbReference>
<dbReference type="CDD" id="cd02000">
    <property type="entry name" value="TPP_E1_PDC_ADC_BCADC"/>
    <property type="match status" value="1"/>
</dbReference>
<evidence type="ECO:0000313" key="6">
    <source>
        <dbReference type="EMBL" id="KUJ77194.1"/>
    </source>
</evidence>
<comment type="cofactor">
    <cofactor evidence="1 4">
        <name>thiamine diphosphate</name>
        <dbReference type="ChEBI" id="CHEBI:58937"/>
    </cofactor>
</comment>
<dbReference type="InterPro" id="IPR001017">
    <property type="entry name" value="DH_E1"/>
</dbReference>
<protein>
    <recommendedName>
        <fullName evidence="4">Pyruvate dehydrogenase E1 component subunit alpha</fullName>
        <ecNumber evidence="4">1.2.4.1</ecNumber>
    </recommendedName>
</protein>
<organism evidence="6 7">
    <name type="scientific">Ruegeria profundi</name>
    <dbReference type="NCBI Taxonomy" id="1685378"/>
    <lineage>
        <taxon>Bacteria</taxon>
        <taxon>Pseudomonadati</taxon>
        <taxon>Pseudomonadota</taxon>
        <taxon>Alphaproteobacteria</taxon>
        <taxon>Rhodobacterales</taxon>
        <taxon>Roseobacteraceae</taxon>
        <taxon>Ruegeria</taxon>
    </lineage>
</organism>
<evidence type="ECO:0000256" key="3">
    <source>
        <dbReference type="ARBA" id="ARBA00023052"/>
    </source>
</evidence>